<dbReference type="AlphaFoldDB" id="X0U6G0"/>
<dbReference type="SMART" id="SM00507">
    <property type="entry name" value="HNHc"/>
    <property type="match status" value="1"/>
</dbReference>
<sequence length="143" mass="16940">MRELWLPIKGFNKSHHISTFGRVKNIERNLILKLQNKNGYLHVSIKHNKIRKDFQAHRLVALAFLENPERKPQVNHINGKRGDNNINNLEWVTISENIKHSWNYCSRVRISTKKNKISAIKKWINDGCITYDDINLILKQYIK</sequence>
<dbReference type="InterPro" id="IPR010902">
    <property type="entry name" value="NUMOD4"/>
</dbReference>
<protein>
    <recommendedName>
        <fullName evidence="1">HNH nuclease domain-containing protein</fullName>
    </recommendedName>
</protein>
<accession>X0U6G0</accession>
<organism evidence="2">
    <name type="scientific">marine sediment metagenome</name>
    <dbReference type="NCBI Taxonomy" id="412755"/>
    <lineage>
        <taxon>unclassified sequences</taxon>
        <taxon>metagenomes</taxon>
        <taxon>ecological metagenomes</taxon>
    </lineage>
</organism>
<dbReference type="SUPFAM" id="SSF54060">
    <property type="entry name" value="His-Me finger endonucleases"/>
    <property type="match status" value="1"/>
</dbReference>
<feature type="domain" description="HNH nuclease" evidence="1">
    <location>
        <begin position="50"/>
        <end position="98"/>
    </location>
</feature>
<proteinExistence type="predicted"/>
<evidence type="ECO:0000313" key="2">
    <source>
        <dbReference type="EMBL" id="GAG01150.1"/>
    </source>
</evidence>
<dbReference type="EMBL" id="BARS01023834">
    <property type="protein sequence ID" value="GAG01150.1"/>
    <property type="molecule type" value="Genomic_DNA"/>
</dbReference>
<dbReference type="Pfam" id="PF07463">
    <property type="entry name" value="NUMOD4"/>
    <property type="match status" value="1"/>
</dbReference>
<name>X0U6G0_9ZZZZ</name>
<dbReference type="GO" id="GO:0016788">
    <property type="term" value="F:hydrolase activity, acting on ester bonds"/>
    <property type="evidence" value="ECO:0007669"/>
    <property type="project" value="InterPro"/>
</dbReference>
<evidence type="ECO:0000259" key="1">
    <source>
        <dbReference type="SMART" id="SM00507"/>
    </source>
</evidence>
<comment type="caution">
    <text evidence="2">The sequence shown here is derived from an EMBL/GenBank/DDBJ whole genome shotgun (WGS) entry which is preliminary data.</text>
</comment>
<dbReference type="Pfam" id="PF13392">
    <property type="entry name" value="HNH_3"/>
    <property type="match status" value="1"/>
</dbReference>
<dbReference type="Gene3D" id="3.90.75.20">
    <property type="match status" value="1"/>
</dbReference>
<gene>
    <name evidence="2" type="ORF">S01H1_37921</name>
</gene>
<reference evidence="2" key="1">
    <citation type="journal article" date="2014" name="Front. Microbiol.">
        <title>High frequency of phylogenetically diverse reductive dehalogenase-homologous genes in deep subseafloor sedimentary metagenomes.</title>
        <authorList>
            <person name="Kawai M."/>
            <person name="Futagami T."/>
            <person name="Toyoda A."/>
            <person name="Takaki Y."/>
            <person name="Nishi S."/>
            <person name="Hori S."/>
            <person name="Arai W."/>
            <person name="Tsubouchi T."/>
            <person name="Morono Y."/>
            <person name="Uchiyama I."/>
            <person name="Ito T."/>
            <person name="Fujiyama A."/>
            <person name="Inagaki F."/>
            <person name="Takami H."/>
        </authorList>
    </citation>
    <scope>NUCLEOTIDE SEQUENCE</scope>
    <source>
        <strain evidence="2">Expedition CK06-06</strain>
    </source>
</reference>
<dbReference type="InterPro" id="IPR003615">
    <property type="entry name" value="HNH_nuc"/>
</dbReference>
<dbReference type="InterPro" id="IPR044925">
    <property type="entry name" value="His-Me_finger_sf"/>
</dbReference>